<dbReference type="EMBL" id="CP099420">
    <property type="protein sequence ID" value="USW50821.1"/>
    <property type="molecule type" value="Genomic_DNA"/>
</dbReference>
<evidence type="ECO:0000313" key="4">
    <source>
        <dbReference type="Proteomes" id="UP001056384"/>
    </source>
</evidence>
<feature type="region of interest" description="Disordered" evidence="1">
    <location>
        <begin position="629"/>
        <end position="687"/>
    </location>
</feature>
<feature type="compositionally biased region" description="Low complexity" evidence="1">
    <location>
        <begin position="633"/>
        <end position="655"/>
    </location>
</feature>
<feature type="compositionally biased region" description="Polar residues" evidence="1">
    <location>
        <begin position="502"/>
        <end position="515"/>
    </location>
</feature>
<sequence length="825" mass="84676">MRLFDLPPSLLLLMPSYLVLSEAHPEPGSVKSPQKNAKQSNATAPFFSAANGTGAAYATACVNAYSSYSSAEASWDAIHNTIETSTALLGGTSFAHLTYYENATTLCDGHPRVTYSPAISLSDSWTTMTGPITATSTYTNTMGRIFQAPSPSCTIDPVDCDGIWADYSESVAAAATITPAPEIQTPFCMNQTAASSWSSVTEKIYGCGLCTIYGEGVELVYFPVPTTVSRDMCAATPSASLTSYGTGAVLEAYAGKSYGANATAVAGGPRTAVVDGHTFTTGTAYISISKVYAVDRCSNTFGTVVSDAILAMPSESVLSLRYSQDHFQRLMSTDRITGYPVSYADFNTPIPWSAWIGQNQCLNQLDTYRCGVIYESSFRPQLAIPPEITSLSPDFVGCQMWYNGLWDPPLALTEAEHAAGPTLPGGYGPKTTAAAQPSQTPVAPTSQPTAIANDLPSTKAETHRGEGSTLPWYTGPTLPANNKPSSVQASSAASANGPAASPQTYGENVDSQRPGTANHPAKTADGDDAHNSADAGNGGNGASSSRGGVRAKSSYIPTAEPWTKDFTIGGSKYVAKAGNREAVIGTVTCVVNGPAQTLSDGTVCSYGDAGLTFDIKTSVVFDASATARGTTHASGNTGAGSNSSPQHSPSSGASAVILESDSQGQTEPNSEAHSNSGANPTQTGDADTATITIGGEVETLVQNKDGGPIILDGSVTLTPGGEATTLPDGYYISVATDGGGLVVGSTGTLGVELTDTGADNSVSGAIRSGIGYGDDNNSASSTSSNDATRTGEARASQTGAAANLVSFEILNFVTVVAFLLAAVVI</sequence>
<dbReference type="Proteomes" id="UP001056384">
    <property type="component" value="Chromosome 3"/>
</dbReference>
<feature type="compositionally biased region" description="Basic and acidic residues" evidence="1">
    <location>
        <begin position="522"/>
        <end position="531"/>
    </location>
</feature>
<evidence type="ECO:0000256" key="2">
    <source>
        <dbReference type="SAM" id="SignalP"/>
    </source>
</evidence>
<feature type="region of interest" description="Disordered" evidence="1">
    <location>
        <begin position="773"/>
        <end position="792"/>
    </location>
</feature>
<gene>
    <name evidence="3" type="ORF">Slin15195_G041400</name>
</gene>
<feature type="compositionally biased region" description="Polar residues" evidence="1">
    <location>
        <begin position="660"/>
        <end position="687"/>
    </location>
</feature>
<feature type="compositionally biased region" description="Low complexity" evidence="1">
    <location>
        <begin position="774"/>
        <end position="788"/>
    </location>
</feature>
<organism evidence="3 4">
    <name type="scientific">Septoria linicola</name>
    <dbReference type="NCBI Taxonomy" id="215465"/>
    <lineage>
        <taxon>Eukaryota</taxon>
        <taxon>Fungi</taxon>
        <taxon>Dikarya</taxon>
        <taxon>Ascomycota</taxon>
        <taxon>Pezizomycotina</taxon>
        <taxon>Dothideomycetes</taxon>
        <taxon>Dothideomycetidae</taxon>
        <taxon>Mycosphaerellales</taxon>
        <taxon>Mycosphaerellaceae</taxon>
        <taxon>Septoria</taxon>
    </lineage>
</organism>
<keyword evidence="4" id="KW-1185">Reference proteome</keyword>
<feature type="compositionally biased region" description="Polar residues" evidence="1">
    <location>
        <begin position="433"/>
        <end position="450"/>
    </location>
</feature>
<accession>A0A9Q9EGH3</accession>
<protein>
    <submittedName>
        <fullName evidence="3">Uncharacterized protein</fullName>
    </submittedName>
</protein>
<dbReference type="OrthoDB" id="3944128at2759"/>
<dbReference type="AlphaFoldDB" id="A0A9Q9EGH3"/>
<feature type="compositionally biased region" description="Low complexity" evidence="1">
    <location>
        <begin position="485"/>
        <end position="501"/>
    </location>
</feature>
<evidence type="ECO:0000256" key="1">
    <source>
        <dbReference type="SAM" id="MobiDB-lite"/>
    </source>
</evidence>
<evidence type="ECO:0000313" key="3">
    <source>
        <dbReference type="EMBL" id="USW50821.1"/>
    </source>
</evidence>
<feature type="region of interest" description="Disordered" evidence="1">
    <location>
        <begin position="421"/>
        <end position="552"/>
    </location>
</feature>
<reference evidence="3" key="1">
    <citation type="submission" date="2022-06" db="EMBL/GenBank/DDBJ databases">
        <title>Complete genome sequences of two strains of the flax pathogen Septoria linicola.</title>
        <authorList>
            <person name="Lapalu N."/>
            <person name="Simon A."/>
            <person name="Demenou B."/>
            <person name="Paumier D."/>
            <person name="Guillot M.-P."/>
            <person name="Gout L."/>
            <person name="Valade R."/>
        </authorList>
    </citation>
    <scope>NUCLEOTIDE SEQUENCE</scope>
    <source>
        <strain evidence="3">SE15195</strain>
    </source>
</reference>
<proteinExistence type="predicted"/>
<feature type="chain" id="PRO_5040444169" evidence="2">
    <location>
        <begin position="24"/>
        <end position="825"/>
    </location>
</feature>
<feature type="signal peptide" evidence="2">
    <location>
        <begin position="1"/>
        <end position="23"/>
    </location>
</feature>
<keyword evidence="2" id="KW-0732">Signal</keyword>
<name>A0A9Q9EGH3_9PEZI</name>